<comment type="caution">
    <text evidence="4">The sequence shown here is derived from an EMBL/GenBank/DDBJ whole genome shotgun (WGS) entry which is preliminary data.</text>
</comment>
<keyword evidence="1 2" id="KW-0238">DNA-binding</keyword>
<keyword evidence="5" id="KW-1185">Reference proteome</keyword>
<protein>
    <submittedName>
        <fullName evidence="4">TetR/AcrR family transcriptional regulator</fullName>
    </submittedName>
</protein>
<proteinExistence type="predicted"/>
<evidence type="ECO:0000256" key="2">
    <source>
        <dbReference type="PROSITE-ProRule" id="PRU00335"/>
    </source>
</evidence>
<evidence type="ECO:0000256" key="1">
    <source>
        <dbReference type="ARBA" id="ARBA00023125"/>
    </source>
</evidence>
<dbReference type="Gene3D" id="1.10.10.60">
    <property type="entry name" value="Homeodomain-like"/>
    <property type="match status" value="1"/>
</dbReference>
<name>A0ABV6B4I2_9DEIO</name>
<dbReference type="InterPro" id="IPR009057">
    <property type="entry name" value="Homeodomain-like_sf"/>
</dbReference>
<organism evidence="4 5">
    <name type="scientific">Deinococcus oregonensis</name>
    <dbReference type="NCBI Taxonomy" id="1805970"/>
    <lineage>
        <taxon>Bacteria</taxon>
        <taxon>Thermotogati</taxon>
        <taxon>Deinococcota</taxon>
        <taxon>Deinococci</taxon>
        <taxon>Deinococcales</taxon>
        <taxon>Deinococcaceae</taxon>
        <taxon>Deinococcus</taxon>
    </lineage>
</organism>
<evidence type="ECO:0000313" key="4">
    <source>
        <dbReference type="EMBL" id="MFB9993351.1"/>
    </source>
</evidence>
<feature type="DNA-binding region" description="H-T-H motif" evidence="2">
    <location>
        <begin position="24"/>
        <end position="43"/>
    </location>
</feature>
<dbReference type="RefSeq" id="WP_380012011.1">
    <property type="nucleotide sequence ID" value="NZ_JBHLYR010000047.1"/>
</dbReference>
<gene>
    <name evidence="4" type="ORF">ACFFLM_15390</name>
</gene>
<evidence type="ECO:0000313" key="5">
    <source>
        <dbReference type="Proteomes" id="UP001589733"/>
    </source>
</evidence>
<accession>A0ABV6B4I2</accession>
<reference evidence="4 5" key="1">
    <citation type="submission" date="2024-09" db="EMBL/GenBank/DDBJ databases">
        <authorList>
            <person name="Sun Q."/>
            <person name="Mori K."/>
        </authorList>
    </citation>
    <scope>NUCLEOTIDE SEQUENCE [LARGE SCALE GENOMIC DNA]</scope>
    <source>
        <strain evidence="4 5">JCM 13503</strain>
    </source>
</reference>
<dbReference type="PRINTS" id="PR00455">
    <property type="entry name" value="HTHTETR"/>
</dbReference>
<dbReference type="PROSITE" id="PS50977">
    <property type="entry name" value="HTH_TETR_2"/>
    <property type="match status" value="1"/>
</dbReference>
<dbReference type="EMBL" id="JBHLYR010000047">
    <property type="protein sequence ID" value="MFB9993351.1"/>
    <property type="molecule type" value="Genomic_DNA"/>
</dbReference>
<feature type="domain" description="HTH tetR-type" evidence="3">
    <location>
        <begin position="1"/>
        <end position="61"/>
    </location>
</feature>
<sequence length="88" mass="9405">MLTPDRIIATALALIDQDGIDALSTRQLATELGVRSKAVYYHSANKDGLLPLPAHGLPRSPATPVVPCSSCAFLSHLSGWVRGCVHWV</sequence>
<evidence type="ECO:0000259" key="3">
    <source>
        <dbReference type="PROSITE" id="PS50977"/>
    </source>
</evidence>
<dbReference type="Pfam" id="PF00440">
    <property type="entry name" value="TetR_N"/>
    <property type="match status" value="1"/>
</dbReference>
<dbReference type="InterPro" id="IPR001647">
    <property type="entry name" value="HTH_TetR"/>
</dbReference>
<dbReference type="Proteomes" id="UP001589733">
    <property type="component" value="Unassembled WGS sequence"/>
</dbReference>
<dbReference type="SUPFAM" id="SSF46689">
    <property type="entry name" value="Homeodomain-like"/>
    <property type="match status" value="1"/>
</dbReference>